<sequence>MLSSSLRPSKGKEREILQALFTIAVYQLPCVYFE</sequence>
<proteinExistence type="predicted"/>
<dbReference type="AlphaFoldDB" id="A0A5D2XB35"/>
<keyword evidence="2" id="KW-1185">Reference proteome</keyword>
<organism evidence="1 2">
    <name type="scientific">Gossypium mustelinum</name>
    <name type="common">Cotton</name>
    <name type="synonym">Gossypium caicoense</name>
    <dbReference type="NCBI Taxonomy" id="34275"/>
    <lineage>
        <taxon>Eukaryota</taxon>
        <taxon>Viridiplantae</taxon>
        <taxon>Streptophyta</taxon>
        <taxon>Embryophyta</taxon>
        <taxon>Tracheophyta</taxon>
        <taxon>Spermatophyta</taxon>
        <taxon>Magnoliopsida</taxon>
        <taxon>eudicotyledons</taxon>
        <taxon>Gunneridae</taxon>
        <taxon>Pentapetalae</taxon>
        <taxon>rosids</taxon>
        <taxon>malvids</taxon>
        <taxon>Malvales</taxon>
        <taxon>Malvaceae</taxon>
        <taxon>Malvoideae</taxon>
        <taxon>Gossypium</taxon>
    </lineage>
</organism>
<dbReference type="Proteomes" id="UP000323597">
    <property type="component" value="Chromosome A11"/>
</dbReference>
<reference evidence="1 2" key="1">
    <citation type="submission" date="2019-07" db="EMBL/GenBank/DDBJ databases">
        <title>WGS assembly of Gossypium mustelinum.</title>
        <authorList>
            <person name="Chen Z.J."/>
            <person name="Sreedasyam A."/>
            <person name="Ando A."/>
            <person name="Song Q."/>
            <person name="De L."/>
            <person name="Hulse-Kemp A."/>
            <person name="Ding M."/>
            <person name="Ye W."/>
            <person name="Kirkbride R."/>
            <person name="Jenkins J."/>
            <person name="Plott C."/>
            <person name="Lovell J."/>
            <person name="Lin Y.-M."/>
            <person name="Vaughn R."/>
            <person name="Liu B."/>
            <person name="Li W."/>
            <person name="Simpson S."/>
            <person name="Scheffler B."/>
            <person name="Saski C."/>
            <person name="Grover C."/>
            <person name="Hu G."/>
            <person name="Conover J."/>
            <person name="Carlson J."/>
            <person name="Shu S."/>
            <person name="Boston L."/>
            <person name="Williams M."/>
            <person name="Peterson D."/>
            <person name="Mcgee K."/>
            <person name="Jones D."/>
            <person name="Wendel J."/>
            <person name="Stelly D."/>
            <person name="Grimwood J."/>
            <person name="Schmutz J."/>
        </authorList>
    </citation>
    <scope>NUCLEOTIDE SEQUENCE [LARGE SCALE GENOMIC DNA]</scope>
    <source>
        <strain evidence="1">1408120.09</strain>
    </source>
</reference>
<evidence type="ECO:0000313" key="1">
    <source>
        <dbReference type="EMBL" id="TYJ11287.1"/>
    </source>
</evidence>
<dbReference type="EMBL" id="CM017646">
    <property type="protein sequence ID" value="TYJ11287.1"/>
    <property type="molecule type" value="Genomic_DNA"/>
</dbReference>
<protein>
    <submittedName>
        <fullName evidence="1">Uncharacterized protein</fullName>
    </submittedName>
</protein>
<evidence type="ECO:0000313" key="2">
    <source>
        <dbReference type="Proteomes" id="UP000323597"/>
    </source>
</evidence>
<accession>A0A5D2XB35</accession>
<name>A0A5D2XB35_GOSMU</name>
<gene>
    <name evidence="1" type="ORF">E1A91_A11G265300v1</name>
</gene>